<evidence type="ECO:0000256" key="2">
    <source>
        <dbReference type="ARBA" id="ARBA00022692"/>
    </source>
</evidence>
<evidence type="ECO:0000256" key="4">
    <source>
        <dbReference type="ARBA" id="ARBA00023136"/>
    </source>
</evidence>
<feature type="transmembrane region" description="Helical" evidence="6">
    <location>
        <begin position="166"/>
        <end position="191"/>
    </location>
</feature>
<feature type="region of interest" description="Disordered" evidence="5">
    <location>
        <begin position="141"/>
        <end position="161"/>
    </location>
</feature>
<comment type="caution">
    <text evidence="8">The sequence shown here is derived from an EMBL/GenBank/DDBJ whole genome shotgun (WGS) entry which is preliminary data.</text>
</comment>
<feature type="transmembrane region" description="Helical" evidence="6">
    <location>
        <begin position="52"/>
        <end position="69"/>
    </location>
</feature>
<sequence>MNSVTNVGIDHEASQLNQLVGKQIIMDFDPDHPKWLCCCCSISSGLKILGSAETLIALIFFFTGATNLINNMGSQEEDIPLYLSLSIVSLFVATTSLLLVAGIHKRRIQWMYPSLAARVLVIIFVTVFGVSYIVQPDKESEIQTKPRPKPAATTKTRPGQPEPSTAIRFVFLMFIMVFLCIGIFYTIYLVARAIRFVKCFRRLEDRRCSLIAAGLIGLHF</sequence>
<dbReference type="EMBL" id="JAKKPZ010000017">
    <property type="protein sequence ID" value="KAI1712797.1"/>
    <property type="molecule type" value="Genomic_DNA"/>
</dbReference>
<evidence type="ECO:0000259" key="7">
    <source>
        <dbReference type="Pfam" id="PF22954"/>
    </source>
</evidence>
<dbReference type="Pfam" id="PF22954">
    <property type="entry name" value="DUF7027"/>
    <property type="match status" value="1"/>
</dbReference>
<keyword evidence="2 6" id="KW-0812">Transmembrane</keyword>
<protein>
    <recommendedName>
        <fullName evidence="7">DUF7027 domain-containing protein</fullName>
    </recommendedName>
</protein>
<evidence type="ECO:0000256" key="6">
    <source>
        <dbReference type="SAM" id="Phobius"/>
    </source>
</evidence>
<feature type="domain" description="DUF7027" evidence="7">
    <location>
        <begin position="44"/>
        <end position="140"/>
    </location>
</feature>
<dbReference type="InterPro" id="IPR054291">
    <property type="entry name" value="DUF7027"/>
</dbReference>
<feature type="transmembrane region" description="Helical" evidence="6">
    <location>
        <begin position="81"/>
        <end position="103"/>
    </location>
</feature>
<evidence type="ECO:0000256" key="1">
    <source>
        <dbReference type="ARBA" id="ARBA00004127"/>
    </source>
</evidence>
<organism evidence="8 9">
    <name type="scientific">Ditylenchus destructor</name>
    <dbReference type="NCBI Taxonomy" id="166010"/>
    <lineage>
        <taxon>Eukaryota</taxon>
        <taxon>Metazoa</taxon>
        <taxon>Ecdysozoa</taxon>
        <taxon>Nematoda</taxon>
        <taxon>Chromadorea</taxon>
        <taxon>Rhabditida</taxon>
        <taxon>Tylenchina</taxon>
        <taxon>Tylenchomorpha</taxon>
        <taxon>Sphaerularioidea</taxon>
        <taxon>Anguinidae</taxon>
        <taxon>Anguininae</taxon>
        <taxon>Ditylenchus</taxon>
    </lineage>
</organism>
<feature type="transmembrane region" description="Helical" evidence="6">
    <location>
        <begin position="115"/>
        <end position="134"/>
    </location>
</feature>
<accession>A0AAD4R050</accession>
<dbReference type="AlphaFoldDB" id="A0AAD4R050"/>
<dbReference type="Proteomes" id="UP001201812">
    <property type="component" value="Unassembled WGS sequence"/>
</dbReference>
<dbReference type="GO" id="GO:0005765">
    <property type="term" value="C:lysosomal membrane"/>
    <property type="evidence" value="ECO:0007669"/>
    <property type="project" value="TreeGrafter"/>
</dbReference>
<evidence type="ECO:0000256" key="3">
    <source>
        <dbReference type="ARBA" id="ARBA00022989"/>
    </source>
</evidence>
<dbReference type="PANTHER" id="PTHR12479">
    <property type="entry name" value="LYSOSOMAL-ASSOCIATED TRANSMEMBRANE PROTEIN"/>
    <property type="match status" value="1"/>
</dbReference>
<reference evidence="8" key="1">
    <citation type="submission" date="2022-01" db="EMBL/GenBank/DDBJ databases">
        <title>Genome Sequence Resource for Two Populations of Ditylenchus destructor, the Migratory Endoparasitic Phytonematode.</title>
        <authorList>
            <person name="Zhang H."/>
            <person name="Lin R."/>
            <person name="Xie B."/>
        </authorList>
    </citation>
    <scope>NUCLEOTIDE SEQUENCE</scope>
    <source>
        <strain evidence="8">BazhouSP</strain>
    </source>
</reference>
<keyword evidence="3 6" id="KW-1133">Transmembrane helix</keyword>
<comment type="subcellular location">
    <subcellularLocation>
        <location evidence="1">Endomembrane system</location>
        <topology evidence="1">Multi-pass membrane protein</topology>
    </subcellularLocation>
</comment>
<name>A0AAD4R050_9BILA</name>
<dbReference type="InterPro" id="IPR051115">
    <property type="entry name" value="LAPTM_transporter"/>
</dbReference>
<evidence type="ECO:0000313" key="9">
    <source>
        <dbReference type="Proteomes" id="UP001201812"/>
    </source>
</evidence>
<proteinExistence type="predicted"/>
<gene>
    <name evidence="8" type="ORF">DdX_09424</name>
</gene>
<keyword evidence="4 6" id="KW-0472">Membrane</keyword>
<evidence type="ECO:0000256" key="5">
    <source>
        <dbReference type="SAM" id="MobiDB-lite"/>
    </source>
</evidence>
<evidence type="ECO:0000313" key="8">
    <source>
        <dbReference type="EMBL" id="KAI1712797.1"/>
    </source>
</evidence>
<keyword evidence="9" id="KW-1185">Reference proteome</keyword>
<dbReference type="PANTHER" id="PTHR12479:SF10">
    <property type="entry name" value="LYSOSOMAL-ASSOCIATED TRANSMEMBRANE PROTEIN"/>
    <property type="match status" value="1"/>
</dbReference>
<dbReference type="GO" id="GO:0012505">
    <property type="term" value="C:endomembrane system"/>
    <property type="evidence" value="ECO:0007669"/>
    <property type="project" value="UniProtKB-SubCell"/>
</dbReference>